<comment type="caution">
    <text evidence="2">The sequence shown here is derived from an EMBL/GenBank/DDBJ whole genome shotgun (WGS) entry which is preliminary data.</text>
</comment>
<accession>A0AAW5KB72</accession>
<keyword evidence="1" id="KW-0812">Transmembrane</keyword>
<keyword evidence="1" id="KW-1133">Transmembrane helix</keyword>
<feature type="transmembrane region" description="Helical" evidence="1">
    <location>
        <begin position="21"/>
        <end position="38"/>
    </location>
</feature>
<keyword evidence="1" id="KW-0472">Membrane</keyword>
<dbReference type="Proteomes" id="UP001205919">
    <property type="component" value="Unassembled WGS sequence"/>
</dbReference>
<dbReference type="NCBIfam" id="TIGR04332">
    <property type="entry name" value="gamma_Glu_sys"/>
    <property type="match status" value="1"/>
</dbReference>
<keyword evidence="3" id="KW-1185">Reference proteome</keyword>
<feature type="transmembrane region" description="Helical" evidence="1">
    <location>
        <begin position="324"/>
        <end position="343"/>
    </location>
</feature>
<proteinExistence type="predicted"/>
<dbReference type="AlphaFoldDB" id="A0AAW5KB72"/>
<evidence type="ECO:0000256" key="1">
    <source>
        <dbReference type="SAM" id="Phobius"/>
    </source>
</evidence>
<evidence type="ECO:0000313" key="2">
    <source>
        <dbReference type="EMBL" id="MCQ4815068.1"/>
    </source>
</evidence>
<dbReference type="RefSeq" id="WP_008710432.1">
    <property type="nucleotide sequence ID" value="NZ_CABKQM010000006.1"/>
</dbReference>
<protein>
    <submittedName>
        <fullName evidence="2">Poly-gamma-glutamate system protein</fullName>
    </submittedName>
</protein>
<evidence type="ECO:0000313" key="3">
    <source>
        <dbReference type="Proteomes" id="UP001205919"/>
    </source>
</evidence>
<name>A0AAW5KB72_9BACT</name>
<sequence>MKYDDYISYQKEQKRLRRENIAMLAAAALLMAALWVFGSGGATPHEEFLMARVREAQNHIWELKEKLGAADETADPDRTGLIGFEWSGLSTTLGSLPAKRTSCDPRWAAVMDRWFDKLNIKRGDSVLLLSSSSFPGLILNTLTAAEARGVKLTFVLSLGSSSWGANVPKATWPEMAAILRRRGLIRSAVYACTPGGDRETGGGLSDETIEEMRRVCRGEGTRLVIHKSLEEVIDWKMDIVHAVKPKVVISIGGSESNMGGDEAILNLSPGLHTKAGDNGGNGVIGLALAEGIPVIHLLNIKKLAAEEGIPFDARRGYRNLRGKRGLVCAAASLCLFAAFLFVFKGRRFARAE</sequence>
<reference evidence="2 3" key="1">
    <citation type="submission" date="2022-06" db="EMBL/GenBank/DDBJ databases">
        <title>Isolation of gut microbiota from human fecal samples.</title>
        <authorList>
            <person name="Pamer E.G."/>
            <person name="Barat B."/>
            <person name="Waligurski E."/>
            <person name="Medina S."/>
            <person name="Paddock L."/>
            <person name="Mostad J."/>
        </authorList>
    </citation>
    <scope>NUCLEOTIDE SEQUENCE [LARGE SCALE GENOMIC DNA]</scope>
    <source>
        <strain evidence="2 3">DFI.9.90</strain>
    </source>
</reference>
<dbReference type="InterPro" id="IPR027602">
    <property type="entry name" value="PGA_system"/>
</dbReference>
<gene>
    <name evidence="2" type="primary">pgsW</name>
    <name evidence="2" type="ORF">NE630_11560</name>
</gene>
<dbReference type="EMBL" id="JANFYT010000026">
    <property type="protein sequence ID" value="MCQ4815068.1"/>
    <property type="molecule type" value="Genomic_DNA"/>
</dbReference>
<organism evidence="2 3">
    <name type="scientific">Cloacibacillus evryensis</name>
    <dbReference type="NCBI Taxonomy" id="508460"/>
    <lineage>
        <taxon>Bacteria</taxon>
        <taxon>Thermotogati</taxon>
        <taxon>Synergistota</taxon>
        <taxon>Synergistia</taxon>
        <taxon>Synergistales</taxon>
        <taxon>Synergistaceae</taxon>
        <taxon>Cloacibacillus</taxon>
    </lineage>
</organism>